<comment type="subcellular location">
    <subcellularLocation>
        <location evidence="1">Cell envelope</location>
    </subcellularLocation>
</comment>
<organism evidence="7 8">
    <name type="scientific">Phytohabitans kaempferiae</name>
    <dbReference type="NCBI Taxonomy" id="1620943"/>
    <lineage>
        <taxon>Bacteria</taxon>
        <taxon>Bacillati</taxon>
        <taxon>Actinomycetota</taxon>
        <taxon>Actinomycetes</taxon>
        <taxon>Micromonosporales</taxon>
        <taxon>Micromonosporaceae</taxon>
    </lineage>
</organism>
<dbReference type="InterPro" id="IPR051313">
    <property type="entry name" value="Bact_iron-sidero_bind"/>
</dbReference>
<dbReference type="InterPro" id="IPR006311">
    <property type="entry name" value="TAT_signal"/>
</dbReference>
<feature type="domain" description="Fe/B12 periplasmic-binding" evidence="6">
    <location>
        <begin position="74"/>
        <end position="336"/>
    </location>
</feature>
<dbReference type="RefSeq" id="WP_377255489.1">
    <property type="nucleotide sequence ID" value="NZ_JBHLUH010000058.1"/>
</dbReference>
<evidence type="ECO:0000256" key="5">
    <source>
        <dbReference type="SAM" id="MobiDB-lite"/>
    </source>
</evidence>
<sequence length="336" mass="35017">MTLLRNRPARVDLGPTAALSRRGLLAGGLGLAGAVILAGCGDGDEPAGSASQAPTEREVRTDKGPVTVPGKASKVVTADYYGAFAVVDLGLVPVGVSGGGYDATGPSYAPKLASVPLIGDWTEPDVEKIAAAGPDLIIRTIDTPDALYQQLSQIAPTVVISFQQLLLPEVATRIGEVLGRTAEAEQLLETYRTRTAEVKRKHAAVLGKYTFTFVQQASDTTFWVMGPKWTDVTVLLDSGVQLAEPAKSQAEPTAEVSMEKIGDLDSAGVLLVPAGPDGKTLDPANEALVGKPLWKQLGAVKANRVFPIVYGAASLGTGLELVTRMDTVLTELSSAS</sequence>
<gene>
    <name evidence="7" type="ORF">ACFFIA_27030</name>
</gene>
<dbReference type="InterPro" id="IPR002491">
    <property type="entry name" value="ABC_transptr_periplasmic_BD"/>
</dbReference>
<keyword evidence="3" id="KW-0813">Transport</keyword>
<accession>A0ABV6MA12</accession>
<evidence type="ECO:0000256" key="1">
    <source>
        <dbReference type="ARBA" id="ARBA00004196"/>
    </source>
</evidence>
<dbReference type="SUPFAM" id="SSF53807">
    <property type="entry name" value="Helical backbone' metal receptor"/>
    <property type="match status" value="1"/>
</dbReference>
<keyword evidence="8" id="KW-1185">Reference proteome</keyword>
<dbReference type="PANTHER" id="PTHR30532:SF1">
    <property type="entry name" value="IRON(3+)-HYDROXAMATE-BINDING PROTEIN FHUD"/>
    <property type="match status" value="1"/>
</dbReference>
<comment type="caution">
    <text evidence="7">The sequence shown here is derived from an EMBL/GenBank/DDBJ whole genome shotgun (WGS) entry which is preliminary data.</text>
</comment>
<dbReference type="PANTHER" id="PTHR30532">
    <property type="entry name" value="IRON III DICITRATE-BINDING PERIPLASMIC PROTEIN"/>
    <property type="match status" value="1"/>
</dbReference>
<dbReference type="PROSITE" id="PS51318">
    <property type="entry name" value="TAT"/>
    <property type="match status" value="1"/>
</dbReference>
<reference evidence="7 8" key="1">
    <citation type="submission" date="2024-09" db="EMBL/GenBank/DDBJ databases">
        <authorList>
            <person name="Sun Q."/>
            <person name="Mori K."/>
        </authorList>
    </citation>
    <scope>NUCLEOTIDE SEQUENCE [LARGE SCALE GENOMIC DNA]</scope>
    <source>
        <strain evidence="7 8">TBRC 3947</strain>
    </source>
</reference>
<protein>
    <submittedName>
        <fullName evidence="7">ABC transporter substrate-binding protein</fullName>
    </submittedName>
</protein>
<evidence type="ECO:0000259" key="6">
    <source>
        <dbReference type="PROSITE" id="PS50983"/>
    </source>
</evidence>
<feature type="region of interest" description="Disordered" evidence="5">
    <location>
        <begin position="44"/>
        <end position="63"/>
    </location>
</feature>
<evidence type="ECO:0000256" key="2">
    <source>
        <dbReference type="ARBA" id="ARBA00008814"/>
    </source>
</evidence>
<keyword evidence="4" id="KW-0732">Signal</keyword>
<evidence type="ECO:0000256" key="3">
    <source>
        <dbReference type="ARBA" id="ARBA00022448"/>
    </source>
</evidence>
<dbReference type="Pfam" id="PF01497">
    <property type="entry name" value="Peripla_BP_2"/>
    <property type="match status" value="1"/>
</dbReference>
<dbReference type="PROSITE" id="PS50983">
    <property type="entry name" value="FE_B12_PBP"/>
    <property type="match status" value="1"/>
</dbReference>
<evidence type="ECO:0000256" key="4">
    <source>
        <dbReference type="ARBA" id="ARBA00022729"/>
    </source>
</evidence>
<evidence type="ECO:0000313" key="7">
    <source>
        <dbReference type="EMBL" id="MFC0531302.1"/>
    </source>
</evidence>
<proteinExistence type="inferred from homology"/>
<name>A0ABV6MA12_9ACTN</name>
<dbReference type="Proteomes" id="UP001589867">
    <property type="component" value="Unassembled WGS sequence"/>
</dbReference>
<comment type="similarity">
    <text evidence="2">Belongs to the bacterial solute-binding protein 8 family.</text>
</comment>
<dbReference type="Gene3D" id="3.40.50.1980">
    <property type="entry name" value="Nitrogenase molybdenum iron protein domain"/>
    <property type="match status" value="2"/>
</dbReference>
<dbReference type="EMBL" id="JBHLUH010000058">
    <property type="protein sequence ID" value="MFC0531302.1"/>
    <property type="molecule type" value="Genomic_DNA"/>
</dbReference>
<evidence type="ECO:0000313" key="8">
    <source>
        <dbReference type="Proteomes" id="UP001589867"/>
    </source>
</evidence>